<dbReference type="EMBL" id="OUUW01000003">
    <property type="protein sequence ID" value="SPP78446.1"/>
    <property type="molecule type" value="Genomic_DNA"/>
</dbReference>
<proteinExistence type="predicted"/>
<dbReference type="OrthoDB" id="10337567at2759"/>
<keyword evidence="2" id="KW-1185">Reference proteome</keyword>
<accession>A0A3B0JYI8</accession>
<evidence type="ECO:0000313" key="2">
    <source>
        <dbReference type="Proteomes" id="UP000268350"/>
    </source>
</evidence>
<protein>
    <submittedName>
        <fullName evidence="1">Uncharacterized protein</fullName>
    </submittedName>
</protein>
<evidence type="ECO:0000313" key="1">
    <source>
        <dbReference type="EMBL" id="SPP78446.1"/>
    </source>
</evidence>
<reference evidence="2" key="1">
    <citation type="submission" date="2018-01" db="EMBL/GenBank/DDBJ databases">
        <authorList>
            <person name="Alioto T."/>
            <person name="Alioto T."/>
        </authorList>
    </citation>
    <scope>NUCLEOTIDE SEQUENCE [LARGE SCALE GENOMIC DNA]</scope>
</reference>
<dbReference type="Proteomes" id="UP000268350">
    <property type="component" value="Unassembled WGS sequence"/>
</dbReference>
<sequence length="115" mass="13687">MEQHHPMAHFWFARNMNIIMRLCLGDPLESAVQSFVLNLPEEDDPATLHFMMRITDLKQRFNQANEECFSLEREYPTPNSFLLHQRLDANFQTLKRQARDVARDMQRHHITAHVV</sequence>
<organism evidence="1 2">
    <name type="scientific">Drosophila guanche</name>
    <name type="common">Fruit fly</name>
    <dbReference type="NCBI Taxonomy" id="7266"/>
    <lineage>
        <taxon>Eukaryota</taxon>
        <taxon>Metazoa</taxon>
        <taxon>Ecdysozoa</taxon>
        <taxon>Arthropoda</taxon>
        <taxon>Hexapoda</taxon>
        <taxon>Insecta</taxon>
        <taxon>Pterygota</taxon>
        <taxon>Neoptera</taxon>
        <taxon>Endopterygota</taxon>
        <taxon>Diptera</taxon>
        <taxon>Brachycera</taxon>
        <taxon>Muscomorpha</taxon>
        <taxon>Ephydroidea</taxon>
        <taxon>Drosophilidae</taxon>
        <taxon>Drosophila</taxon>
        <taxon>Sophophora</taxon>
    </lineage>
</organism>
<dbReference type="AlphaFoldDB" id="A0A3B0JYI8"/>
<gene>
    <name evidence="1" type="ORF">DGUA_6G011091</name>
</gene>
<name>A0A3B0JYI8_DROGU</name>